<dbReference type="EMBL" id="JAAFYZ010000015">
    <property type="protein sequence ID" value="MBS2546560.1"/>
    <property type="molecule type" value="Genomic_DNA"/>
</dbReference>
<dbReference type="Proteomes" id="UP000730482">
    <property type="component" value="Unassembled WGS sequence"/>
</dbReference>
<dbReference type="Pfam" id="PF13416">
    <property type="entry name" value="SBP_bac_8"/>
    <property type="match status" value="1"/>
</dbReference>
<comment type="similarity">
    <text evidence="1">Belongs to the bacterial solute-binding protein 1 family.</text>
</comment>
<organism evidence="4 5">
    <name type="scientific">Catenulispora pinistramenti</name>
    <dbReference type="NCBI Taxonomy" id="2705254"/>
    <lineage>
        <taxon>Bacteria</taxon>
        <taxon>Bacillati</taxon>
        <taxon>Actinomycetota</taxon>
        <taxon>Actinomycetes</taxon>
        <taxon>Catenulisporales</taxon>
        <taxon>Catenulisporaceae</taxon>
        <taxon>Catenulispora</taxon>
    </lineage>
</organism>
<dbReference type="Gene3D" id="3.40.190.10">
    <property type="entry name" value="Periplasmic binding protein-like II"/>
    <property type="match status" value="2"/>
</dbReference>
<accession>A0ABS5KK71</accession>
<evidence type="ECO:0000256" key="1">
    <source>
        <dbReference type="ARBA" id="ARBA00008520"/>
    </source>
</evidence>
<dbReference type="PANTHER" id="PTHR43649">
    <property type="entry name" value="ARABINOSE-BINDING PROTEIN-RELATED"/>
    <property type="match status" value="1"/>
</dbReference>
<keyword evidence="2" id="KW-0813">Transport</keyword>
<proteinExistence type="inferred from homology"/>
<gene>
    <name evidence="4" type="ORF">KGQ19_06745</name>
</gene>
<reference evidence="4 5" key="1">
    <citation type="submission" date="2020-02" db="EMBL/GenBank/DDBJ databases">
        <title>Acidophilic actinobacteria isolated from forest soil.</title>
        <authorList>
            <person name="Golinska P."/>
        </authorList>
    </citation>
    <scope>NUCLEOTIDE SEQUENCE [LARGE SCALE GENOMIC DNA]</scope>
    <source>
        <strain evidence="4 5">NL8</strain>
    </source>
</reference>
<evidence type="ECO:0000313" key="5">
    <source>
        <dbReference type="Proteomes" id="UP000730482"/>
    </source>
</evidence>
<feature type="region of interest" description="Disordered" evidence="3">
    <location>
        <begin position="1"/>
        <end position="39"/>
    </location>
</feature>
<evidence type="ECO:0000256" key="3">
    <source>
        <dbReference type="SAM" id="MobiDB-lite"/>
    </source>
</evidence>
<protein>
    <submittedName>
        <fullName evidence="4">Extracellular solute-binding protein</fullName>
    </submittedName>
</protein>
<dbReference type="PANTHER" id="PTHR43649:SF29">
    <property type="entry name" value="OSMOPROTECTIVE COMPOUNDS-BINDING PROTEIN GGTB"/>
    <property type="match status" value="1"/>
</dbReference>
<dbReference type="InterPro" id="IPR050490">
    <property type="entry name" value="Bact_solute-bd_prot1"/>
</dbReference>
<evidence type="ECO:0000313" key="4">
    <source>
        <dbReference type="EMBL" id="MBS2546560.1"/>
    </source>
</evidence>
<dbReference type="RefSeq" id="WP_212008207.1">
    <property type="nucleotide sequence ID" value="NZ_JAAFYZ010000015.1"/>
</dbReference>
<dbReference type="InterPro" id="IPR006059">
    <property type="entry name" value="SBP"/>
</dbReference>
<sequence length="470" mass="49772">MFTRRHLAPSSVDTATNKAADAATADSAPGSGGSGRRRRRPALPRFAALAAGAALALSACSAAGGSSSSSSGGDNNTITFLTFETPNLTPAYWDAAIKRVTDQFPGMKVKRLVSPTSDRTSYAKQLKASGQFPDVMIAVTPTGFAQAGDLYAWQPGDLTQFEVPDGGAIGGKVYQLPANTQTIPMVYYRKSMFAKAGITATPTTYQQMLDDSAKLKAAGVLPFQVGGGSDAFAAVLPLSATVATQVYRQDPNWLVERHTNQVKFSDPDFVDALQRVGDLAAKGYIDRSGLSRNYADSQKAFLDGSGAMYPMGIWFASAADASPIKDDIGVFAWPTDDGKLVMPAYTGGGLEVSAHAKNLDMAKKFALAFQLDKQNLDNNVLSDALFPAIKGYTPPSTTGPVFNESYQLYQQAKTSGTVVKAFSWEAGDDALLPGMVDVVYGAVEDVMLGKKSAKDAASYLDSEWAKQSSD</sequence>
<comment type="caution">
    <text evidence="4">The sequence shown here is derived from an EMBL/GenBank/DDBJ whole genome shotgun (WGS) entry which is preliminary data.</text>
</comment>
<name>A0ABS5KK71_9ACTN</name>
<evidence type="ECO:0000256" key="2">
    <source>
        <dbReference type="ARBA" id="ARBA00022448"/>
    </source>
</evidence>
<feature type="compositionally biased region" description="Low complexity" evidence="3">
    <location>
        <begin position="19"/>
        <end position="29"/>
    </location>
</feature>
<dbReference type="SUPFAM" id="SSF53850">
    <property type="entry name" value="Periplasmic binding protein-like II"/>
    <property type="match status" value="1"/>
</dbReference>
<keyword evidence="5" id="KW-1185">Reference proteome</keyword>